<sequence>MSLDFSRFSVFSLAFLLGLRHGIDWDHLAAITDISGTSGYKKESLILALLYVVGHATVVVILGLIIILVGVNLPAWVDPLMEHLVGVTLLILGFWLMFSVFRHGPSFRLKSRWMLIFEAVNKLSFFLHNKIPHKHKQYKLGLNQGISSLKVAFIIGLVHGIGAETPTQILLFITAAGMNHSFFAIILLVIFVFGLIVSNTLISIFSVFGYAKVKENSGFYLVLGLTTAVFSLVVGSLFLFNKGNLLPAIIGD</sequence>
<keyword evidence="3" id="KW-0533">Nickel</keyword>
<evidence type="ECO:0000256" key="4">
    <source>
        <dbReference type="ARBA" id="ARBA00022692"/>
    </source>
</evidence>
<comment type="caution">
    <text evidence="8">The sequence shown here is derived from an EMBL/GenBank/DDBJ whole genome shotgun (WGS) entry which is preliminary data.</text>
</comment>
<organism evidence="8 9">
    <name type="scientific">Candidatus Roizmanbacteria bacterium RIFCSPLOWO2_01_FULL_37_12</name>
    <dbReference type="NCBI Taxonomy" id="1802056"/>
    <lineage>
        <taxon>Bacteria</taxon>
        <taxon>Candidatus Roizmaniibacteriota</taxon>
    </lineage>
</organism>
<proteinExistence type="inferred from homology"/>
<reference evidence="8 9" key="1">
    <citation type="journal article" date="2016" name="Nat. Commun.">
        <title>Thousands of microbial genomes shed light on interconnected biogeochemical processes in an aquifer system.</title>
        <authorList>
            <person name="Anantharaman K."/>
            <person name="Brown C.T."/>
            <person name="Hug L.A."/>
            <person name="Sharon I."/>
            <person name="Castelle C.J."/>
            <person name="Probst A.J."/>
            <person name="Thomas B.C."/>
            <person name="Singh A."/>
            <person name="Wilkins M.J."/>
            <person name="Karaoz U."/>
            <person name="Brodie E.L."/>
            <person name="Williams K.H."/>
            <person name="Hubbard S.S."/>
            <person name="Banfield J.F."/>
        </authorList>
    </citation>
    <scope>NUCLEOTIDE SEQUENCE [LARGE SCALE GENOMIC DNA]</scope>
</reference>
<evidence type="ECO:0000313" key="8">
    <source>
        <dbReference type="EMBL" id="OGK41074.1"/>
    </source>
</evidence>
<dbReference type="STRING" id="1802056.A2954_06090"/>
<feature type="transmembrane region" description="Helical" evidence="7">
    <location>
        <begin position="218"/>
        <end position="240"/>
    </location>
</feature>
<feature type="transmembrane region" description="Helical" evidence="7">
    <location>
        <begin position="83"/>
        <end position="101"/>
    </location>
</feature>
<keyword evidence="6 7" id="KW-0472">Membrane</keyword>
<dbReference type="GO" id="GO:0012505">
    <property type="term" value="C:endomembrane system"/>
    <property type="evidence" value="ECO:0007669"/>
    <property type="project" value="UniProtKB-SubCell"/>
</dbReference>
<name>A0A1F7ICI6_9BACT</name>
<evidence type="ECO:0000256" key="6">
    <source>
        <dbReference type="ARBA" id="ARBA00023136"/>
    </source>
</evidence>
<dbReference type="PANTHER" id="PTHR33876:SF4">
    <property type="entry name" value="CHLOROPLAST PROTEIN FOR GROWTH AND FERTILITY 2"/>
    <property type="match status" value="1"/>
</dbReference>
<evidence type="ECO:0000256" key="5">
    <source>
        <dbReference type="ARBA" id="ARBA00022989"/>
    </source>
</evidence>
<dbReference type="GO" id="GO:0005886">
    <property type="term" value="C:plasma membrane"/>
    <property type="evidence" value="ECO:0007669"/>
    <property type="project" value="UniProtKB-SubCell"/>
</dbReference>
<accession>A0A1F7ICI6</accession>
<evidence type="ECO:0000256" key="2">
    <source>
        <dbReference type="ARBA" id="ARBA00022448"/>
    </source>
</evidence>
<dbReference type="PANTHER" id="PTHR33876">
    <property type="entry name" value="UNNAMED PRODUCT"/>
    <property type="match status" value="1"/>
</dbReference>
<evidence type="ECO:0000256" key="7">
    <source>
        <dbReference type="RuleBase" id="RU362101"/>
    </source>
</evidence>
<dbReference type="GO" id="GO:0015099">
    <property type="term" value="F:nickel cation transmembrane transporter activity"/>
    <property type="evidence" value="ECO:0007669"/>
    <property type="project" value="UniProtKB-UniRule"/>
</dbReference>
<feature type="transmembrane region" description="Helical" evidence="7">
    <location>
        <begin position="46"/>
        <end position="71"/>
    </location>
</feature>
<dbReference type="InterPro" id="IPR052776">
    <property type="entry name" value="Chloro_ReproSupport/MetalTrans"/>
</dbReference>
<keyword evidence="5 7" id="KW-1133">Transmembrane helix</keyword>
<evidence type="ECO:0000313" key="9">
    <source>
        <dbReference type="Proteomes" id="UP000177698"/>
    </source>
</evidence>
<evidence type="ECO:0000256" key="3">
    <source>
        <dbReference type="ARBA" id="ARBA00022596"/>
    </source>
</evidence>
<comment type="subcellular location">
    <subcellularLocation>
        <location evidence="7">Cell membrane</location>
        <topology evidence="7">Multi-pass membrane protein</topology>
    </subcellularLocation>
    <subcellularLocation>
        <location evidence="1">Endomembrane system</location>
        <topology evidence="1">Multi-pass membrane protein</topology>
    </subcellularLocation>
</comment>
<feature type="transmembrane region" description="Helical" evidence="7">
    <location>
        <begin position="151"/>
        <end position="176"/>
    </location>
</feature>
<dbReference type="Proteomes" id="UP000177698">
    <property type="component" value="Unassembled WGS sequence"/>
</dbReference>
<protein>
    <recommendedName>
        <fullName evidence="7">Nickel/cobalt efflux system</fullName>
    </recommendedName>
</protein>
<comment type="similarity">
    <text evidence="7">Belongs to the NiCoT transporter (TC 2.A.52) family.</text>
</comment>
<gene>
    <name evidence="8" type="ORF">A2954_06090</name>
</gene>
<dbReference type="InterPro" id="IPR011541">
    <property type="entry name" value="Ni/Co_transpt_high_affinity"/>
</dbReference>
<feature type="transmembrane region" description="Helical" evidence="7">
    <location>
        <begin position="182"/>
        <end position="211"/>
    </location>
</feature>
<dbReference type="EMBL" id="MGAG01000015">
    <property type="protein sequence ID" value="OGK41074.1"/>
    <property type="molecule type" value="Genomic_DNA"/>
</dbReference>
<evidence type="ECO:0000256" key="1">
    <source>
        <dbReference type="ARBA" id="ARBA00004127"/>
    </source>
</evidence>
<dbReference type="AlphaFoldDB" id="A0A1F7ICI6"/>
<dbReference type="Pfam" id="PF03824">
    <property type="entry name" value="NicO"/>
    <property type="match status" value="1"/>
</dbReference>
<keyword evidence="4 7" id="KW-0812">Transmembrane</keyword>
<keyword evidence="2 7" id="KW-0813">Transport</keyword>